<keyword evidence="7" id="KW-0573">Peptidoglycan synthesis</keyword>
<dbReference type="GO" id="GO:0046872">
    <property type="term" value="F:metal ion binding"/>
    <property type="evidence" value="ECO:0007669"/>
    <property type="project" value="UniProtKB-KW"/>
</dbReference>
<feature type="transmembrane region" description="Helical" evidence="7">
    <location>
        <begin position="271"/>
        <end position="292"/>
    </location>
</feature>
<evidence type="ECO:0000256" key="2">
    <source>
        <dbReference type="ARBA" id="ARBA00005583"/>
    </source>
</evidence>
<comment type="subcellular location">
    <subcellularLocation>
        <location evidence="7">Cell membrane</location>
        <topology evidence="7">Multi-pass membrane protein</topology>
    </subcellularLocation>
    <subcellularLocation>
        <location evidence="1">Membrane</location>
        <topology evidence="1">Multi-pass membrane protein</topology>
    </subcellularLocation>
</comment>
<dbReference type="GO" id="GO:0051301">
    <property type="term" value="P:cell division"/>
    <property type="evidence" value="ECO:0007669"/>
    <property type="project" value="UniProtKB-KW"/>
</dbReference>
<comment type="similarity">
    <text evidence="2 7">Belongs to the glycosyltransferase 4 family. MraY subfamily.</text>
</comment>
<evidence type="ECO:0000256" key="6">
    <source>
        <dbReference type="ARBA" id="ARBA00023136"/>
    </source>
</evidence>
<dbReference type="GO" id="GO:0009252">
    <property type="term" value="P:peptidoglycan biosynthetic process"/>
    <property type="evidence" value="ECO:0007669"/>
    <property type="project" value="UniProtKB-UniRule"/>
</dbReference>
<feature type="transmembrane region" description="Helical" evidence="7">
    <location>
        <begin position="166"/>
        <end position="188"/>
    </location>
</feature>
<feature type="transmembrane region" description="Helical" evidence="7">
    <location>
        <begin position="128"/>
        <end position="146"/>
    </location>
</feature>
<feature type="transmembrane region" description="Helical" evidence="7">
    <location>
        <begin position="195"/>
        <end position="214"/>
    </location>
</feature>
<feature type="transmembrane region" description="Helical" evidence="7">
    <location>
        <begin position="244"/>
        <end position="265"/>
    </location>
</feature>
<dbReference type="InterPro" id="IPR018480">
    <property type="entry name" value="PNAcMuramoyl-5peptid_Trfase_CS"/>
</dbReference>
<dbReference type="NCBIfam" id="TIGR00445">
    <property type="entry name" value="mraY"/>
    <property type="match status" value="1"/>
</dbReference>
<dbReference type="EMBL" id="PCSU01000056">
    <property type="protein sequence ID" value="PIP56388.1"/>
    <property type="molecule type" value="Genomic_DNA"/>
</dbReference>
<keyword evidence="7" id="KW-0131">Cell cycle</keyword>
<feature type="transmembrane region" description="Helical" evidence="7">
    <location>
        <begin position="320"/>
        <end position="339"/>
    </location>
</feature>
<comment type="pathway">
    <text evidence="7">Cell wall biogenesis; peptidoglycan biosynthesis.</text>
</comment>
<organism evidence="10 11">
    <name type="scientific">candidate division WWE3 bacterium CG22_combo_CG10-13_8_21_14_all_39_12</name>
    <dbReference type="NCBI Taxonomy" id="1975094"/>
    <lineage>
        <taxon>Bacteria</taxon>
        <taxon>Katanobacteria</taxon>
    </lineage>
</organism>
<dbReference type="GO" id="GO:0071555">
    <property type="term" value="P:cell wall organization"/>
    <property type="evidence" value="ECO:0007669"/>
    <property type="project" value="UniProtKB-KW"/>
</dbReference>
<keyword evidence="6 7" id="KW-0472">Membrane</keyword>
<reference evidence="10 11" key="1">
    <citation type="submission" date="2017-09" db="EMBL/GenBank/DDBJ databases">
        <title>Depth-based differentiation of microbial function through sediment-hosted aquifers and enrichment of novel symbionts in the deep terrestrial subsurface.</title>
        <authorList>
            <person name="Probst A.J."/>
            <person name="Ladd B."/>
            <person name="Jarett J.K."/>
            <person name="Geller-Mcgrath D.E."/>
            <person name="Sieber C.M."/>
            <person name="Emerson J.B."/>
            <person name="Anantharaman K."/>
            <person name="Thomas B.C."/>
            <person name="Malmstrom R."/>
            <person name="Stieglmeier M."/>
            <person name="Klingl A."/>
            <person name="Woyke T."/>
            <person name="Ryan C.M."/>
            <person name="Banfield J.F."/>
        </authorList>
    </citation>
    <scope>NUCLEOTIDE SEQUENCE [LARGE SCALE GENOMIC DNA]</scope>
    <source>
        <strain evidence="10">CG22_combo_CG10-13_8_21_14_all_39_12</strain>
    </source>
</reference>
<keyword evidence="7 9" id="KW-0479">Metal-binding</keyword>
<comment type="cofactor">
    <cofactor evidence="7 9">
        <name>Mg(2+)</name>
        <dbReference type="ChEBI" id="CHEBI:18420"/>
    </cofactor>
</comment>
<keyword evidence="7" id="KW-0132">Cell division</keyword>
<dbReference type="CDD" id="cd06852">
    <property type="entry name" value="GT_MraY"/>
    <property type="match status" value="1"/>
</dbReference>
<feature type="binding site" evidence="9">
    <location>
        <position position="248"/>
    </location>
    <ligand>
        <name>Mg(2+)</name>
        <dbReference type="ChEBI" id="CHEBI:18420"/>
    </ligand>
</feature>
<evidence type="ECO:0000256" key="9">
    <source>
        <dbReference type="PIRSR" id="PIRSR600715-1"/>
    </source>
</evidence>
<keyword evidence="4 7" id="KW-0812">Transmembrane</keyword>
<dbReference type="PROSITE" id="PS01347">
    <property type="entry name" value="MRAY_1"/>
    <property type="match status" value="1"/>
</dbReference>
<dbReference type="GO" id="GO:0051992">
    <property type="term" value="F:UDP-N-acetylmuramoyl-L-alanyl-D-glutamyl-meso-2,6-diaminopimelyl-D-alanyl-D-alanine:undecaprenyl-phosphate transferase activity"/>
    <property type="evidence" value="ECO:0007669"/>
    <property type="project" value="RHEA"/>
</dbReference>
<dbReference type="UniPathway" id="UPA00219"/>
<comment type="function">
    <text evidence="7">Catalyzes the initial step of the lipid cycle reactions in the biosynthesis of the cell wall peptidoglycan: transfers peptidoglycan precursor phospho-MurNAc-pentapeptide from UDP-MurNAc-pentapeptide onto the lipid carrier undecaprenyl phosphate, yielding undecaprenyl-pyrophosphoryl-MurNAc-pentapeptide, known as lipid I.</text>
</comment>
<dbReference type="HAMAP" id="MF_00038">
    <property type="entry name" value="MraY"/>
    <property type="match status" value="1"/>
</dbReference>
<feature type="binding site" evidence="9">
    <location>
        <position position="187"/>
    </location>
    <ligand>
        <name>Mg(2+)</name>
        <dbReference type="ChEBI" id="CHEBI:18420"/>
    </ligand>
</feature>
<evidence type="ECO:0000256" key="5">
    <source>
        <dbReference type="ARBA" id="ARBA00022989"/>
    </source>
</evidence>
<dbReference type="GO" id="GO:0005886">
    <property type="term" value="C:plasma membrane"/>
    <property type="evidence" value="ECO:0007669"/>
    <property type="project" value="UniProtKB-SubCell"/>
</dbReference>
<keyword evidence="3 7" id="KW-0808">Transferase</keyword>
<keyword evidence="7" id="KW-0133">Cell shape</keyword>
<protein>
    <recommendedName>
        <fullName evidence="7 8">Phospho-N-acetylmuramoyl-pentapeptide-transferase</fullName>
        <ecNumber evidence="7 8">2.7.8.13</ecNumber>
    </recommendedName>
    <alternativeName>
        <fullName evidence="7">UDP-MurNAc-pentapeptide phosphotransferase</fullName>
    </alternativeName>
</protein>
<dbReference type="AlphaFoldDB" id="A0A2H0BHA0"/>
<evidence type="ECO:0000313" key="11">
    <source>
        <dbReference type="Proteomes" id="UP000228495"/>
    </source>
</evidence>
<dbReference type="PROSITE" id="PS01348">
    <property type="entry name" value="MRAY_2"/>
    <property type="match status" value="1"/>
</dbReference>
<keyword evidence="7" id="KW-1003">Cell membrane</keyword>
<dbReference type="Proteomes" id="UP000228495">
    <property type="component" value="Unassembled WGS sequence"/>
</dbReference>
<dbReference type="GO" id="GO:0008963">
    <property type="term" value="F:phospho-N-acetylmuramoyl-pentapeptide-transferase activity"/>
    <property type="evidence" value="ECO:0007669"/>
    <property type="project" value="UniProtKB-UniRule"/>
</dbReference>
<feature type="transmembrane region" description="Helical" evidence="7">
    <location>
        <begin position="87"/>
        <end position="108"/>
    </location>
</feature>
<feature type="transmembrane region" description="Helical" evidence="7">
    <location>
        <begin position="62"/>
        <end position="81"/>
    </location>
</feature>
<dbReference type="EC" id="2.7.8.13" evidence="7 8"/>
<keyword evidence="7" id="KW-0961">Cell wall biogenesis/degradation</keyword>
<comment type="catalytic activity">
    <reaction evidence="7">
        <text>UDP-N-acetyl-alpha-D-muramoyl-L-alanyl-gamma-D-glutamyl-meso-2,6-diaminopimeloyl-D-alanyl-D-alanine + di-trans,octa-cis-undecaprenyl phosphate = di-trans,octa-cis-undecaprenyl diphospho-N-acetyl-alpha-D-muramoyl-L-alanyl-D-glutamyl-meso-2,6-diaminopimeloyl-D-alanyl-D-alanine + UMP</text>
        <dbReference type="Rhea" id="RHEA:28386"/>
        <dbReference type="ChEBI" id="CHEBI:57865"/>
        <dbReference type="ChEBI" id="CHEBI:60392"/>
        <dbReference type="ChEBI" id="CHEBI:61386"/>
        <dbReference type="ChEBI" id="CHEBI:61387"/>
        <dbReference type="EC" id="2.7.8.13"/>
    </reaction>
</comment>
<keyword evidence="7 9" id="KW-0460">Magnesium</keyword>
<evidence type="ECO:0000256" key="8">
    <source>
        <dbReference type="NCBIfam" id="TIGR00445"/>
    </source>
</evidence>
<dbReference type="InterPro" id="IPR000715">
    <property type="entry name" value="Glycosyl_transferase_4"/>
</dbReference>
<comment type="caution">
    <text evidence="10">The sequence shown here is derived from an EMBL/GenBank/DDBJ whole genome shotgun (WGS) entry which is preliminary data.</text>
</comment>
<dbReference type="PANTHER" id="PTHR22926">
    <property type="entry name" value="PHOSPHO-N-ACETYLMURAMOYL-PENTAPEPTIDE-TRANSFERASE"/>
    <property type="match status" value="1"/>
</dbReference>
<sequence length="341" mass="37789">MYKIFAILLLSFIFTAALAIPFIHALYKLHIRQKPVKSVDMHGNKTVFNDLHGWKVGTPTGGGVLILGSVLLFSIIFYVVTSFSINWTSIILFVTLISFGVLGMYDDFRKMIRVRKRRIRALPALEKLIIQTILGLIIGYLLYKFTGLHTVEIPILSSVFRVNDISLGWLYIPFAAFVIVSSSNAFNITDGMDGLATGLMLIALSAFWVLAVPHTFSGDVILFIAVLMGALLAFLYFNVYPARLFMGDSGSIAFGALLGVIALLIGKSLVLPIIGGVFVIELLSSLIQLFSIRYLGEKRLFKIAPLHHHFEAMGWDETKVTMRFWIAGALCAFIGLFIATI</sequence>
<evidence type="ECO:0000256" key="3">
    <source>
        <dbReference type="ARBA" id="ARBA00022679"/>
    </source>
</evidence>
<evidence type="ECO:0000256" key="1">
    <source>
        <dbReference type="ARBA" id="ARBA00004141"/>
    </source>
</evidence>
<feature type="transmembrane region" description="Helical" evidence="7">
    <location>
        <begin position="6"/>
        <end position="27"/>
    </location>
</feature>
<evidence type="ECO:0000256" key="7">
    <source>
        <dbReference type="HAMAP-Rule" id="MF_00038"/>
    </source>
</evidence>
<evidence type="ECO:0000256" key="4">
    <source>
        <dbReference type="ARBA" id="ARBA00022692"/>
    </source>
</evidence>
<dbReference type="GO" id="GO:0008360">
    <property type="term" value="P:regulation of cell shape"/>
    <property type="evidence" value="ECO:0007669"/>
    <property type="project" value="UniProtKB-KW"/>
</dbReference>
<proteinExistence type="inferred from homology"/>
<keyword evidence="5 7" id="KW-1133">Transmembrane helix</keyword>
<gene>
    <name evidence="7 10" type="primary">mraY</name>
    <name evidence="10" type="ORF">COX05_03215</name>
</gene>
<feature type="transmembrane region" description="Helical" evidence="7">
    <location>
        <begin position="220"/>
        <end position="237"/>
    </location>
</feature>
<name>A0A2H0BHA0_UNCKA</name>
<evidence type="ECO:0000313" key="10">
    <source>
        <dbReference type="EMBL" id="PIP56388.1"/>
    </source>
</evidence>
<dbReference type="Pfam" id="PF00953">
    <property type="entry name" value="Glycos_transf_4"/>
    <property type="match status" value="1"/>
</dbReference>
<dbReference type="InterPro" id="IPR003524">
    <property type="entry name" value="PNAcMuramoyl-5peptid_Trfase"/>
</dbReference>
<dbReference type="PANTHER" id="PTHR22926:SF5">
    <property type="entry name" value="PHOSPHO-N-ACETYLMURAMOYL-PENTAPEPTIDE-TRANSFERASE HOMOLOG"/>
    <property type="match status" value="1"/>
</dbReference>
<accession>A0A2H0BHA0</accession>